<dbReference type="Pfam" id="PF02738">
    <property type="entry name" value="MoCoBD_1"/>
    <property type="match status" value="1"/>
</dbReference>
<proteinExistence type="predicted"/>
<dbReference type="PANTHER" id="PTHR11908">
    <property type="entry name" value="XANTHINE DEHYDROGENASE"/>
    <property type="match status" value="1"/>
</dbReference>
<dbReference type="GO" id="GO:0005506">
    <property type="term" value="F:iron ion binding"/>
    <property type="evidence" value="ECO:0007669"/>
    <property type="project" value="InterPro"/>
</dbReference>
<protein>
    <submittedName>
        <fullName evidence="4">Carbon-monoxide dehydrogenase large subunit</fullName>
    </submittedName>
</protein>
<gene>
    <name evidence="4" type="ORF">SAMN04488105_107106</name>
</gene>
<accession>A0A1G7FJ11</accession>
<dbReference type="SUPFAM" id="SSF56003">
    <property type="entry name" value="Molybdenum cofactor-binding domain"/>
    <property type="match status" value="1"/>
</dbReference>
<evidence type="ECO:0000313" key="4">
    <source>
        <dbReference type="EMBL" id="SDE75858.1"/>
    </source>
</evidence>
<keyword evidence="1" id="KW-0500">Molybdenum</keyword>
<dbReference type="PANTHER" id="PTHR11908:SF132">
    <property type="entry name" value="ALDEHYDE OXIDASE 1-RELATED"/>
    <property type="match status" value="1"/>
</dbReference>
<dbReference type="InterPro" id="IPR016208">
    <property type="entry name" value="Ald_Oxase/xanthine_DH-like"/>
</dbReference>
<dbReference type="Proteomes" id="UP000198994">
    <property type="component" value="Unassembled WGS sequence"/>
</dbReference>
<dbReference type="Gene3D" id="3.30.365.10">
    <property type="entry name" value="Aldehyde oxidase/xanthine dehydrogenase, molybdopterin binding domain"/>
    <property type="match status" value="4"/>
</dbReference>
<sequence length="786" mass="82528">MTPDDTTLVGRSVPRREDRALVAGQGRYLDDIASPGGLHAAFLRSPYAHATIGGADLDDIRAMPGVVAVYTAKELAALLPGGQRLATGLPSSSIAFALDRPILPEAEAVYVGEALAMVVAVTRAEAEDAAEAIDLDLDPLDPVADLESAARDDAPKAHAHLPHNRLASFGFDYGDIGAAFDGAAHVVSRRFRIDRGGAHSMEGRGVLAAPDAMTGRLSVWSSTQTPHALKRHICTLLARDEGDVDVTAPDLGGGFGPKLVTYPEEIAVAAAAQALGRPVRWVEDRREHFLAACQEREQLWTVEMAFDAGGRILGLRGTLLHDHGAWTARGLNVPYASGMMLPLMYDVPAYDLNIVVTVTNKTPVTPVRGAGQPQATYVMERLLDAGARVCGLDRAEIRRRNLVTPDRMPCPRPLKLRSGEPVVLDSGDYPETQRKALDGIGWDGFETRRAEARSRGKRLGVGLANYVEGTGRGPYETVSVRIARDGRVKVNTGAAAMGQGVGTALAQIVADHLGRAPATIDLTLGDTREPYGFGGFNSRQTVVAGASADAAARIVRGKVLQVASHLLGLPGDALDIEADRVVVRGSNSGQSLSLAEIATASEGLPGYRLPGIETPGLQATERVLVEGMAFANGALAAEVEVDEATGAVRVARLFLAHDCGRMVNPQMVDGQIMGGLAHGLGNALYEKMSFDDEAQPLTGSLADYLLVSSAEMPVIEIAHSESLSPQNALGVKGVGESGVIPTAAAIASAVEHALEDLGVEIAEAPLTPQALHAAIRAAKAAKGDTT</sequence>
<dbReference type="Gene3D" id="3.90.1170.50">
    <property type="entry name" value="Aldehyde oxidase/xanthine dehydrogenase, a/b hammerhead"/>
    <property type="match status" value="1"/>
</dbReference>
<dbReference type="EMBL" id="FNAV01000007">
    <property type="protein sequence ID" value="SDE75858.1"/>
    <property type="molecule type" value="Genomic_DNA"/>
</dbReference>
<feature type="domain" description="Aldehyde oxidase/xanthine dehydrogenase a/b hammerhead" evidence="3">
    <location>
        <begin position="23"/>
        <end position="141"/>
    </location>
</feature>
<dbReference type="Pfam" id="PF01315">
    <property type="entry name" value="Ald_Xan_dh_C"/>
    <property type="match status" value="1"/>
</dbReference>
<dbReference type="GO" id="GO:0016491">
    <property type="term" value="F:oxidoreductase activity"/>
    <property type="evidence" value="ECO:0007669"/>
    <property type="project" value="UniProtKB-KW"/>
</dbReference>
<evidence type="ECO:0000256" key="2">
    <source>
        <dbReference type="ARBA" id="ARBA00023002"/>
    </source>
</evidence>
<dbReference type="InterPro" id="IPR036856">
    <property type="entry name" value="Ald_Oxase/Xan_DH_a/b_sf"/>
</dbReference>
<keyword evidence="2" id="KW-0560">Oxidoreductase</keyword>
<dbReference type="InterPro" id="IPR046867">
    <property type="entry name" value="AldOxase/xan_DH_MoCoBD2"/>
</dbReference>
<evidence type="ECO:0000256" key="1">
    <source>
        <dbReference type="ARBA" id="ARBA00022505"/>
    </source>
</evidence>
<dbReference type="SUPFAM" id="SSF54665">
    <property type="entry name" value="CO dehydrogenase molybdoprotein N-domain-like"/>
    <property type="match status" value="1"/>
</dbReference>
<dbReference type="RefSeq" id="WP_089959354.1">
    <property type="nucleotide sequence ID" value="NZ_FNAV01000007.1"/>
</dbReference>
<evidence type="ECO:0000313" key="5">
    <source>
        <dbReference type="Proteomes" id="UP000198994"/>
    </source>
</evidence>
<dbReference type="OrthoDB" id="9758509at2"/>
<dbReference type="InterPro" id="IPR000674">
    <property type="entry name" value="Ald_Oxase/Xan_DH_a/b"/>
</dbReference>
<keyword evidence="5" id="KW-1185">Reference proteome</keyword>
<name>A0A1G7FJ11_9RHOB</name>
<dbReference type="InterPro" id="IPR037165">
    <property type="entry name" value="AldOxase/xan_DH_Mopterin-bd_sf"/>
</dbReference>
<dbReference type="AlphaFoldDB" id="A0A1G7FJ11"/>
<dbReference type="STRING" id="282683.SAMN04488105_107106"/>
<reference evidence="5" key="1">
    <citation type="submission" date="2016-10" db="EMBL/GenBank/DDBJ databases">
        <authorList>
            <person name="Varghese N."/>
            <person name="Submissions S."/>
        </authorList>
    </citation>
    <scope>NUCLEOTIDE SEQUENCE [LARGE SCALE GENOMIC DNA]</scope>
    <source>
        <strain evidence="5">DSM 10146</strain>
    </source>
</reference>
<dbReference type="InterPro" id="IPR008274">
    <property type="entry name" value="AldOxase/xan_DH_MoCoBD1"/>
</dbReference>
<evidence type="ECO:0000259" key="3">
    <source>
        <dbReference type="SMART" id="SM01008"/>
    </source>
</evidence>
<dbReference type="Pfam" id="PF20256">
    <property type="entry name" value="MoCoBD_2"/>
    <property type="match status" value="1"/>
</dbReference>
<organism evidence="4 5">
    <name type="scientific">Salipiger thiooxidans</name>
    <dbReference type="NCBI Taxonomy" id="282683"/>
    <lineage>
        <taxon>Bacteria</taxon>
        <taxon>Pseudomonadati</taxon>
        <taxon>Pseudomonadota</taxon>
        <taxon>Alphaproteobacteria</taxon>
        <taxon>Rhodobacterales</taxon>
        <taxon>Roseobacteraceae</taxon>
        <taxon>Salipiger</taxon>
    </lineage>
</organism>
<dbReference type="SMART" id="SM01008">
    <property type="entry name" value="Ald_Xan_dh_C"/>
    <property type="match status" value="1"/>
</dbReference>